<reference evidence="2 3" key="1">
    <citation type="submission" date="2015-01" db="EMBL/GenBank/DDBJ databases">
        <title>The Genome Sequence of Fonsecaea pedrosoi CBS 271.37.</title>
        <authorList>
            <consortium name="The Broad Institute Genomics Platform"/>
            <person name="Cuomo C."/>
            <person name="de Hoog S."/>
            <person name="Gorbushina A."/>
            <person name="Stielow B."/>
            <person name="Teixiera M."/>
            <person name="Abouelleil A."/>
            <person name="Chapman S.B."/>
            <person name="Priest M."/>
            <person name="Young S.K."/>
            <person name="Wortman J."/>
            <person name="Nusbaum C."/>
            <person name="Birren B."/>
        </authorList>
    </citation>
    <scope>NUCLEOTIDE SEQUENCE [LARGE SCALE GENOMIC DNA]</scope>
    <source>
        <strain evidence="2 3">CBS 271.37</strain>
    </source>
</reference>
<dbReference type="PANTHER" id="PTHR24148">
    <property type="entry name" value="ANKYRIN REPEAT DOMAIN-CONTAINING PROTEIN 39 HOMOLOG-RELATED"/>
    <property type="match status" value="1"/>
</dbReference>
<gene>
    <name evidence="2" type="ORF">Z517_04611</name>
</gene>
<evidence type="ECO:0000313" key="2">
    <source>
        <dbReference type="EMBL" id="KIW81585.1"/>
    </source>
</evidence>
<dbReference type="InterPro" id="IPR010730">
    <property type="entry name" value="HET"/>
</dbReference>
<evidence type="ECO:0000259" key="1">
    <source>
        <dbReference type="Pfam" id="PF06985"/>
    </source>
</evidence>
<dbReference type="OrthoDB" id="4141127at2759"/>
<name>A0A0D2GSQ4_9EURO</name>
<protein>
    <recommendedName>
        <fullName evidence="1">Heterokaryon incompatibility domain-containing protein</fullName>
    </recommendedName>
</protein>
<organism evidence="2 3">
    <name type="scientific">Fonsecaea pedrosoi CBS 271.37</name>
    <dbReference type="NCBI Taxonomy" id="1442368"/>
    <lineage>
        <taxon>Eukaryota</taxon>
        <taxon>Fungi</taxon>
        <taxon>Dikarya</taxon>
        <taxon>Ascomycota</taxon>
        <taxon>Pezizomycotina</taxon>
        <taxon>Eurotiomycetes</taxon>
        <taxon>Chaetothyriomycetidae</taxon>
        <taxon>Chaetothyriales</taxon>
        <taxon>Herpotrichiellaceae</taxon>
        <taxon>Fonsecaea</taxon>
    </lineage>
</organism>
<dbReference type="EMBL" id="KN846971">
    <property type="protein sequence ID" value="KIW81585.1"/>
    <property type="molecule type" value="Genomic_DNA"/>
</dbReference>
<dbReference type="Proteomes" id="UP000053029">
    <property type="component" value="Unassembled WGS sequence"/>
</dbReference>
<evidence type="ECO:0000313" key="3">
    <source>
        <dbReference type="Proteomes" id="UP000053029"/>
    </source>
</evidence>
<dbReference type="VEuPathDB" id="FungiDB:Z517_04611"/>
<dbReference type="HOGENOM" id="CLU_484881_0_0_1"/>
<dbReference type="Pfam" id="PF06985">
    <property type="entry name" value="HET"/>
    <property type="match status" value="1"/>
</dbReference>
<dbReference type="AlphaFoldDB" id="A0A0D2GSQ4"/>
<feature type="domain" description="Heterokaryon incompatibility" evidence="1">
    <location>
        <begin position="82"/>
        <end position="236"/>
    </location>
</feature>
<proteinExistence type="predicted"/>
<dbReference type="PANTHER" id="PTHR24148:SF73">
    <property type="entry name" value="HET DOMAIN PROTEIN (AFU_ORTHOLOGUE AFUA_8G01020)"/>
    <property type="match status" value="1"/>
</dbReference>
<sequence>MARTRDERLPWSPYQGVRELTSLETEQENIELECLPAFQHMPLDLACKSIRLLTVLPRRTGGPICGQLSQHCLPDNGSDINYVALSYEWGNRSGPRRLIKINGAKFEIQENLFHFLESHGDAGIPNLWVDAICIDQDDVREKSHQVQLMKDIYGKSSAVTIWLGLGNPESDSLFDFLNGVPEQEPQCASLSQPPLLEAPKKSKTEQQFLNAGAKCSQAAYQLCQRTYWSRAWIVQEALLACSLELVCGNKRVSWTRWARYIDLVGNIPEDTMDPLYWPHRGFTLGIRYSMAFTLCQQRIARLGTIAMEDLALLVLAFAESECWDIHDKVYAFLGLASNGKKIAVNYQWPMEGLFVAVLATTSATLSDHDISTLRTTLGVASTFIARGLRLDTDAPLEFPVPVEETVPVWKAKLKYKRTTFSLSSKISLRFDERVWGEAQKNTPRVCECPSCKAWAINYHQRLIDLHQGRKLLLLALPVKEDDKHQTYLLLDGSGEYVATGTLQLLGGTSNSFWSDMIILYEPPMSIDVSGGVQIGPEVQDSVLAALRMNDVLPSEAAAVLAS</sequence>
<accession>A0A0D2GSQ4</accession>
<keyword evidence="3" id="KW-1185">Reference proteome</keyword>
<dbReference type="STRING" id="1442368.A0A0D2GSQ4"/>
<dbReference type="RefSeq" id="XP_013285393.1">
    <property type="nucleotide sequence ID" value="XM_013429939.1"/>
</dbReference>
<dbReference type="InterPro" id="IPR052895">
    <property type="entry name" value="HetReg/Transcr_Mod"/>
</dbReference>
<dbReference type="GeneID" id="25304101"/>